<dbReference type="Pfam" id="PF00106">
    <property type="entry name" value="adh_short"/>
    <property type="match status" value="1"/>
</dbReference>
<dbReference type="InterPro" id="IPR002347">
    <property type="entry name" value="SDR_fam"/>
</dbReference>
<dbReference type="PIRSF" id="PIRSF000126">
    <property type="entry name" value="11-beta-HSD1"/>
    <property type="match status" value="1"/>
</dbReference>
<sequence>MTLGVVMTRPLALVTGASSGIGAALAADLAADGHDLVLVARRQERLLELQERFAALGATTEILAEDLSDPAGLERVVARAGAGDVDLLVSNAGVSAYGPFAELDPEALRRAWTLNADATPLLTRAVLPGMLERSRGGIITVASTLAFSAGIATAPDGGRGLPQRALYVAAKAGIVAFTRVLAGELAGTGVRATVVCPGLVSSEWNGGASVVPAAMTPEDVAVAALAGFERGEVICLPGLEDVGLLERLAESEQGITSGNIRPTLAQRYTA</sequence>
<evidence type="ECO:0000256" key="4">
    <source>
        <dbReference type="RuleBase" id="RU000363"/>
    </source>
</evidence>
<name>A0AAE6RIY9_9MICO</name>
<comment type="similarity">
    <text evidence="1 4">Belongs to the short-chain dehydrogenases/reductases (SDR) family.</text>
</comment>
<gene>
    <name evidence="6" type="ORF">GSU10_01870</name>
</gene>
<accession>A0AAE6RIY9</accession>
<keyword evidence="2" id="KW-0521">NADP</keyword>
<protein>
    <submittedName>
        <fullName evidence="6">SDR family NAD(P)-dependent oxidoreductase</fullName>
    </submittedName>
</protein>
<dbReference type="AlphaFoldDB" id="A0AAE6RIY9"/>
<dbReference type="Gene3D" id="3.40.50.720">
    <property type="entry name" value="NAD(P)-binding Rossmann-like Domain"/>
    <property type="match status" value="1"/>
</dbReference>
<dbReference type="InterPro" id="IPR036291">
    <property type="entry name" value="NAD(P)-bd_dom_sf"/>
</dbReference>
<dbReference type="Proteomes" id="UP000465031">
    <property type="component" value="Chromosome"/>
</dbReference>
<evidence type="ECO:0000256" key="3">
    <source>
        <dbReference type="ARBA" id="ARBA00023002"/>
    </source>
</evidence>
<dbReference type="PROSITE" id="PS00061">
    <property type="entry name" value="ADH_SHORT"/>
    <property type="match status" value="1"/>
</dbReference>
<keyword evidence="5" id="KW-0732">Signal</keyword>
<dbReference type="PRINTS" id="PR00080">
    <property type="entry name" value="SDRFAMILY"/>
</dbReference>
<feature type="chain" id="PRO_5042230564" evidence="5">
    <location>
        <begin position="27"/>
        <end position="270"/>
    </location>
</feature>
<evidence type="ECO:0000313" key="7">
    <source>
        <dbReference type="Proteomes" id="UP000465031"/>
    </source>
</evidence>
<dbReference type="CDD" id="cd05233">
    <property type="entry name" value="SDR_c"/>
    <property type="match status" value="1"/>
</dbReference>
<proteinExistence type="inferred from homology"/>
<reference evidence="7" key="1">
    <citation type="submission" date="2019-12" db="EMBL/GenBank/DDBJ databases">
        <title>Complete and draft genome sequences of new strains and members of some known species of the genus Rathayibacter isolated from plants.</title>
        <authorList>
            <person name="Tarlachkov S.V."/>
            <person name="Starodumova I.P."/>
            <person name="Dorofeeva L.V."/>
            <person name="Prisyazhnaya N.V."/>
            <person name="Leyn S."/>
            <person name="Zlamal J."/>
            <person name="Elan M."/>
            <person name="Osterman A.L."/>
            <person name="Nadler S."/>
            <person name="Subbotin S.A."/>
            <person name="Evtushenko L.I."/>
        </authorList>
    </citation>
    <scope>NUCLEOTIDE SEQUENCE [LARGE SCALE GENOMIC DNA]</scope>
    <source>
        <strain evidence="7">VKM Ac-2761</strain>
    </source>
</reference>
<evidence type="ECO:0000256" key="1">
    <source>
        <dbReference type="ARBA" id="ARBA00006484"/>
    </source>
</evidence>
<organism evidence="6 7">
    <name type="scientific">Rathayibacter tanaceti</name>
    <dbReference type="NCBI Taxonomy" id="1671680"/>
    <lineage>
        <taxon>Bacteria</taxon>
        <taxon>Bacillati</taxon>
        <taxon>Actinomycetota</taxon>
        <taxon>Actinomycetes</taxon>
        <taxon>Micrococcales</taxon>
        <taxon>Microbacteriaceae</taxon>
        <taxon>Rathayibacter</taxon>
    </lineage>
</organism>
<feature type="signal peptide" evidence="5">
    <location>
        <begin position="1"/>
        <end position="26"/>
    </location>
</feature>
<dbReference type="PANTHER" id="PTHR43391">
    <property type="entry name" value="RETINOL DEHYDROGENASE-RELATED"/>
    <property type="match status" value="1"/>
</dbReference>
<evidence type="ECO:0000256" key="2">
    <source>
        <dbReference type="ARBA" id="ARBA00022857"/>
    </source>
</evidence>
<evidence type="ECO:0000256" key="5">
    <source>
        <dbReference type="SAM" id="SignalP"/>
    </source>
</evidence>
<evidence type="ECO:0000313" key="6">
    <source>
        <dbReference type="EMBL" id="QHC54525.1"/>
    </source>
</evidence>
<dbReference type="PRINTS" id="PR00081">
    <property type="entry name" value="GDHRDH"/>
</dbReference>
<dbReference type="GO" id="GO:0016491">
    <property type="term" value="F:oxidoreductase activity"/>
    <property type="evidence" value="ECO:0007669"/>
    <property type="project" value="UniProtKB-KW"/>
</dbReference>
<dbReference type="PANTHER" id="PTHR43391:SF14">
    <property type="entry name" value="DEHYDROGENASE_REDUCTASE SDR FAMILY PROTEIN 7-LIKE"/>
    <property type="match status" value="1"/>
</dbReference>
<dbReference type="EMBL" id="CP047186">
    <property type="protein sequence ID" value="QHC54525.1"/>
    <property type="molecule type" value="Genomic_DNA"/>
</dbReference>
<dbReference type="InterPro" id="IPR020904">
    <property type="entry name" value="Sc_DH/Rdtase_CS"/>
</dbReference>
<dbReference type="SUPFAM" id="SSF51735">
    <property type="entry name" value="NAD(P)-binding Rossmann-fold domains"/>
    <property type="match status" value="1"/>
</dbReference>
<keyword evidence="3" id="KW-0560">Oxidoreductase</keyword>
<dbReference type="KEGG" id="rte:GSU10_01870"/>